<dbReference type="PANTHER" id="PTHR28535">
    <property type="entry name" value="ZINC FINGER GRF-TYPE CONTAINING 1"/>
    <property type="match status" value="1"/>
</dbReference>
<organism evidence="3 4">
    <name type="scientific">Acanthaster planci</name>
    <name type="common">Crown-of-thorns starfish</name>
    <dbReference type="NCBI Taxonomy" id="133434"/>
    <lineage>
        <taxon>Eukaryota</taxon>
        <taxon>Metazoa</taxon>
        <taxon>Echinodermata</taxon>
        <taxon>Eleutherozoa</taxon>
        <taxon>Asterozoa</taxon>
        <taxon>Asteroidea</taxon>
        <taxon>Valvatacea</taxon>
        <taxon>Valvatida</taxon>
        <taxon>Acanthasteridae</taxon>
        <taxon>Acanthaster</taxon>
    </lineage>
</organism>
<dbReference type="OrthoDB" id="6513042at2759"/>
<feature type="domain" description="5'-3' DNA helicase ZGRF1-like N-terminal" evidence="2">
    <location>
        <begin position="8"/>
        <end position="81"/>
    </location>
</feature>
<protein>
    <submittedName>
        <fullName evidence="4">Uncharacterized protein LOC110984500 isoform X1</fullName>
    </submittedName>
</protein>
<dbReference type="InterPro" id="IPR052800">
    <property type="entry name" value="DNA_Repair_Helicase_ZGRF1"/>
</dbReference>
<evidence type="ECO:0000313" key="4">
    <source>
        <dbReference type="RefSeq" id="XP_022100484.1"/>
    </source>
</evidence>
<gene>
    <name evidence="4" type="primary">LOC110984500</name>
</gene>
<feature type="compositionally biased region" description="Basic and acidic residues" evidence="1">
    <location>
        <begin position="590"/>
        <end position="617"/>
    </location>
</feature>
<dbReference type="GO" id="GO:0035861">
    <property type="term" value="C:site of double-strand break"/>
    <property type="evidence" value="ECO:0007669"/>
    <property type="project" value="TreeGrafter"/>
</dbReference>
<feature type="compositionally biased region" description="Basic and acidic residues" evidence="1">
    <location>
        <begin position="680"/>
        <end position="692"/>
    </location>
</feature>
<dbReference type="Proteomes" id="UP000694845">
    <property type="component" value="Unplaced"/>
</dbReference>
<sequence>MASDTRRNYSVLYTHQKTKKSKTWQDGLLKISAQGTRAILFDEKGSKLDAVYVKPHQVLVGEELESDRYLIAVEEEKAVRDTVFSHEVPAEQQQKQKQQEEGHQPMFGRQKRMSLKRKRRGFMVPRQASKKLVTEDGNLTSTLATPPPFSAVEQPEKLHSKNSIQKPSLFSTPFAGARELKNFKTNFLNVYESSVSLCEQSLDHSGTVFHDNQTTVSFSNGDGFGPPITPKMDLSSAPDTANVSTTNVYLCHSDELSDNSPLKNKQSHLQFRENKRMHPDKFEFEQQKENNLAFSEDCEINHHFASHSDEQSLHGNGYISLKENSSKVYGDLNTKQSPLAAERRSTSQILALLGKRYAKFKPPIKQPNAISERELVPETLSSLATDIKDAVSPHIPVQVTEPLKSLYSPEFSKDVDVMTLLGQSAADSSMTPTCSSSNTLKDPTNSISDYGSPRTFHRQYETEMAQVETASISVERLEHPESMTNEPGLEDLTDIQRRKTSGEEVGGIAQQSSSTIIMNSFEQESLDQDHDLGSHHKVRIMKEKENQNYEEQAQGDEIQDNVNQEERSSRSQGNTNQDTNKDNDCNQSRRKQEDRKHSESNLDSKNRRLDSFSQVERNKAHRNELHVDTYRDRTEDICNQDGDLHSENYEDIAQECNCEDGSYHGNGKQNGHFWDISNDSESHTNAVHDESYHGSGNQDKTDIENQGKSVENIGSHGNRKSDSCNQDEGNLCSEDQRNTKSRGSCNNDSFYGNMNQDGFNEDETCERKVAIRGREDFNQVNKIEDGKNESGRNHGNWEYDVSLKENRTQRDEFNKYEENLNQCDGNKDERNENETMQEVTEVQGDCSSLDDGKQDEESNVGRNKKGVTSDVVIITISSKDEADRRQLMLLDSTHHDDEKLLKNVIEKSEWCASETSTCTHILTSKEAGMDDRSTSVHQICTLCSAALCSSQNTCMCMECANQIEVEFESSWKSTPQTPDITKLDQEYGPLVEDKVTEVTSVQWKTQQRKMEEGTSWMSSFDLAPWCSNGESNKTISDTEVGVLAQSIAAHAIGQFPRDEFECLDSREQKVISRNTQMESVPVRQMQMRFIEECPRKCQESVLTYECSPPIETTQTQFKDVKASTFNNEDSLEDWLRSIEPFTRAEEDVSDSVVPQIGMLLPNVTGSEHEGLQNSHIFQEMTFSQNINNSNTNIQNTVTEEHCVPVIHPEILPEESALSQSKCNTLKDVTGKLGHISFSLQHPETSDSDTRNTKFLPRTCTSKEQTLGNDMMLTNQSRCTDNPSFNQSSDLPWYVPEKWKGVAKRCKQKTVSHKVQIHRFDFPTVMNPAVGEMRMGSTPCGDTSSGFHGSLEKSENLIWEQPPVLRSSSQNCYEFLPETPSLKCNLKACHLSSWTQDMCRTSQDHSEDTNQLLKKHERNRWRNVFESNKKCEEDNDNWSQHSSVEMERSEEEFTGRVGVHFTQPAGFDRWSESPGRAKKTWIYDARNTCIDQECQNVGLDTCIVRSLGVSVSQSGENSGSSDDMLEQWKASTSVQVTPFSPRCWPMFPGDSQQYAELDARLDQQPDAFTMEKDSSAAFYSLHSRKRDSDWVMRMPDKDSVSSLQFHKQESYLPSYDADEGGLPAWMQFCQAEDSCMPHLQRSGIDDASISCEGTISRSTGKDTKKKRDYYWYNPVSSGTVRRRLELPTIFQARARREDSTCTSVSIHTNYFPYLMQEEDIPLTGLMKDAPQISTTTCRFNQDGQSSHPSLAIVGGKDFGSCLHPTPESSAEIDDSCFKECPTWSYHQWT</sequence>
<dbReference type="GeneID" id="110984500"/>
<evidence type="ECO:0000259" key="2">
    <source>
        <dbReference type="Pfam" id="PF10382"/>
    </source>
</evidence>
<dbReference type="PANTHER" id="PTHR28535:SF1">
    <property type="entry name" value="PROTEIN ZGRF1"/>
    <property type="match status" value="1"/>
</dbReference>
<dbReference type="GO" id="GO:0005634">
    <property type="term" value="C:nucleus"/>
    <property type="evidence" value="ECO:0007669"/>
    <property type="project" value="TreeGrafter"/>
</dbReference>
<feature type="region of interest" description="Disordered" evidence="1">
    <location>
        <begin position="426"/>
        <end position="453"/>
    </location>
</feature>
<dbReference type="RefSeq" id="XP_022100484.1">
    <property type="nucleotide sequence ID" value="XM_022244792.1"/>
</dbReference>
<name>A0A8B7Z4C9_ACAPL</name>
<feature type="compositionally biased region" description="Polar residues" evidence="1">
    <location>
        <begin position="741"/>
        <end position="758"/>
    </location>
</feature>
<dbReference type="Pfam" id="PF10382">
    <property type="entry name" value="ZGRF1-like_N"/>
    <property type="match status" value="1"/>
</dbReference>
<feature type="region of interest" description="Disordered" evidence="1">
    <location>
        <begin position="87"/>
        <end position="115"/>
    </location>
</feature>
<feature type="region of interest" description="Disordered" evidence="1">
    <location>
        <begin position="680"/>
        <end position="760"/>
    </location>
</feature>
<dbReference type="GO" id="GO:0006302">
    <property type="term" value="P:double-strand break repair"/>
    <property type="evidence" value="ECO:0007669"/>
    <property type="project" value="TreeGrafter"/>
</dbReference>
<feature type="region of interest" description="Disordered" evidence="1">
    <location>
        <begin position="547"/>
        <end position="617"/>
    </location>
</feature>
<evidence type="ECO:0000313" key="3">
    <source>
        <dbReference type="Proteomes" id="UP000694845"/>
    </source>
</evidence>
<evidence type="ECO:0000256" key="1">
    <source>
        <dbReference type="SAM" id="MobiDB-lite"/>
    </source>
</evidence>
<feature type="region of interest" description="Disordered" evidence="1">
    <location>
        <begin position="822"/>
        <end position="863"/>
    </location>
</feature>
<proteinExistence type="predicted"/>
<keyword evidence="3" id="KW-1185">Reference proteome</keyword>
<accession>A0A8B7Z4C9</accession>
<dbReference type="KEGG" id="aplc:110984500"/>
<feature type="compositionally biased region" description="Polar residues" evidence="1">
    <location>
        <begin position="426"/>
        <end position="449"/>
    </location>
</feature>
<reference evidence="4" key="1">
    <citation type="submission" date="2025-08" db="UniProtKB">
        <authorList>
            <consortium name="RefSeq"/>
        </authorList>
    </citation>
    <scope>IDENTIFICATION</scope>
</reference>
<dbReference type="InterPro" id="IPR018838">
    <property type="entry name" value="ZGRF1-like_N"/>
</dbReference>